<dbReference type="Proteomes" id="UP000005519">
    <property type="component" value="Unassembled WGS sequence"/>
</dbReference>
<sequence>MGKIDSMWYKKIWLIVGCLLLNACCFSGSCLPPEIQVTQQQNGVIHSIVKRDNQVYFSTSRGNYVSDNTLDYDEVNELEKAIYLEDSLVVTEQNEPNYQTITHIIYFDAMKTGKAIQMDEFGRKTLIMNAQKPWTHLSVWTYQDFTDDIDNQKPRIRFLHELTDIAISRAEQKIRLDKQRPKLIALKIVHYQAKRQDSTNQRTLIKQDKNFPIPTSFIDWKLVKK</sequence>
<feature type="chain" id="PRO_5002998625" description="DUF4412 domain-containing protein" evidence="1">
    <location>
        <begin position="30"/>
        <end position="225"/>
    </location>
</feature>
<keyword evidence="1" id="KW-0732">Signal</keyword>
<organism evidence="2 3">
    <name type="scientific">Pasteurella dagmatis ATCC 43325</name>
    <dbReference type="NCBI Taxonomy" id="667128"/>
    <lineage>
        <taxon>Bacteria</taxon>
        <taxon>Pseudomonadati</taxon>
        <taxon>Pseudomonadota</taxon>
        <taxon>Gammaproteobacteria</taxon>
        <taxon>Pasteurellales</taxon>
        <taxon>Pasteurellaceae</taxon>
        <taxon>Pasteurella</taxon>
    </lineage>
</organism>
<dbReference type="AlphaFoldDB" id="C9PP54"/>
<dbReference type="EMBL" id="ACZR01000009">
    <property type="protein sequence ID" value="EEX50552.1"/>
    <property type="molecule type" value="Genomic_DNA"/>
</dbReference>
<evidence type="ECO:0000313" key="2">
    <source>
        <dbReference type="EMBL" id="EEX50552.1"/>
    </source>
</evidence>
<name>C9PP54_9PAST</name>
<dbReference type="HOGENOM" id="CLU_1228939_0_0_6"/>
<comment type="caution">
    <text evidence="2">The sequence shown here is derived from an EMBL/GenBank/DDBJ whole genome shotgun (WGS) entry which is preliminary data.</text>
</comment>
<dbReference type="STRING" id="667128.HMPREF0621_0778"/>
<protein>
    <recommendedName>
        <fullName evidence="4">DUF4412 domain-containing protein</fullName>
    </recommendedName>
</protein>
<evidence type="ECO:0008006" key="4">
    <source>
        <dbReference type="Google" id="ProtNLM"/>
    </source>
</evidence>
<reference evidence="2 3" key="1">
    <citation type="submission" date="2009-10" db="EMBL/GenBank/DDBJ databases">
        <authorList>
            <person name="Muzny D."/>
            <person name="Qin X."/>
            <person name="Deng J."/>
            <person name="Jiang H."/>
            <person name="Liu Y."/>
            <person name="Qu J."/>
            <person name="Song X.-Z."/>
            <person name="Zhang L."/>
            <person name="Thornton R."/>
            <person name="Coyle M."/>
            <person name="Francisco L."/>
            <person name="Jackson L."/>
            <person name="Javaid M."/>
            <person name="Korchina V."/>
            <person name="Kovar C."/>
            <person name="Mata R."/>
            <person name="Mathew T."/>
            <person name="Ngo R."/>
            <person name="Nguyen L."/>
            <person name="Nguyen N."/>
            <person name="Okwuonu G."/>
            <person name="Ongeri F."/>
            <person name="Pham C."/>
            <person name="Simmons D."/>
            <person name="Wilczek-Boney K."/>
            <person name="Hale W."/>
            <person name="Jakkamsetti A."/>
            <person name="Pham P."/>
            <person name="Ruth R."/>
            <person name="San Lucas F."/>
            <person name="Warren J."/>
            <person name="Zhang J."/>
            <person name="Zhao Z."/>
            <person name="Zhou C."/>
            <person name="Zhu D."/>
            <person name="Lee S."/>
            <person name="Bess C."/>
            <person name="Blankenburg K."/>
            <person name="Forbes L."/>
            <person name="Fu Q."/>
            <person name="Gubbala S."/>
            <person name="Hirani K."/>
            <person name="Jayaseelan J.C."/>
            <person name="Lara F."/>
            <person name="Munidasa M."/>
            <person name="Palculict T."/>
            <person name="Patil S."/>
            <person name="Pu L.-L."/>
            <person name="Saada N."/>
            <person name="Tang L."/>
            <person name="Weissenberger G."/>
            <person name="Zhu Y."/>
            <person name="Hemphill L."/>
            <person name="Shang Y."/>
            <person name="Youmans B."/>
            <person name="Ayvaz T."/>
            <person name="Ross M."/>
            <person name="Santibanez J."/>
            <person name="Aqrawi P."/>
            <person name="Gross S."/>
            <person name="Joshi V."/>
            <person name="Fowler G."/>
            <person name="Nazareth L."/>
            <person name="Reid J."/>
            <person name="Worley K."/>
            <person name="Petrosino J."/>
            <person name="Highlander S."/>
            <person name="Gibbs R."/>
        </authorList>
    </citation>
    <scope>NUCLEOTIDE SEQUENCE [LARGE SCALE GENOMIC DNA]</scope>
    <source>
        <strain evidence="2 3">ATCC 43325</strain>
    </source>
</reference>
<dbReference type="PROSITE" id="PS51257">
    <property type="entry name" value="PROKAR_LIPOPROTEIN"/>
    <property type="match status" value="1"/>
</dbReference>
<evidence type="ECO:0000256" key="1">
    <source>
        <dbReference type="SAM" id="SignalP"/>
    </source>
</evidence>
<keyword evidence="3" id="KW-1185">Reference proteome</keyword>
<evidence type="ECO:0000313" key="3">
    <source>
        <dbReference type="Proteomes" id="UP000005519"/>
    </source>
</evidence>
<proteinExistence type="predicted"/>
<accession>C9PP54</accession>
<feature type="signal peptide" evidence="1">
    <location>
        <begin position="1"/>
        <end position="29"/>
    </location>
</feature>
<gene>
    <name evidence="2" type="ORF">HMPREF0621_0778</name>
</gene>